<dbReference type="AlphaFoldDB" id="A0AAD8WCY0"/>
<dbReference type="GO" id="GO:0070417">
    <property type="term" value="P:cellular response to cold"/>
    <property type="evidence" value="ECO:0007669"/>
    <property type="project" value="UniProtKB-ARBA"/>
</dbReference>
<proteinExistence type="predicted"/>
<feature type="domain" description="SPX" evidence="1">
    <location>
        <begin position="1"/>
        <end position="151"/>
    </location>
</feature>
<name>A0AAD8WCY0_LOLMU</name>
<dbReference type="EMBL" id="JAUUTY010000004">
    <property type="protein sequence ID" value="KAK1649579.1"/>
    <property type="molecule type" value="Genomic_DNA"/>
</dbReference>
<evidence type="ECO:0000259" key="1">
    <source>
        <dbReference type="PROSITE" id="PS51382"/>
    </source>
</evidence>
<dbReference type="PROSITE" id="PS51382">
    <property type="entry name" value="SPX"/>
    <property type="match status" value="1"/>
</dbReference>
<comment type="caution">
    <text evidence="2">The sequence shown here is derived from an EMBL/GenBank/DDBJ whole genome shotgun (WGS) entry which is preliminary data.</text>
</comment>
<dbReference type="PANTHER" id="PTHR45978:SF9">
    <property type="entry name" value="SPX DOMAIN-CONTAINING PROTEIN 5"/>
    <property type="match status" value="1"/>
</dbReference>
<dbReference type="InterPro" id="IPR031142">
    <property type="entry name" value="SPX_prot"/>
</dbReference>
<sequence>MKFGKRLKKQIEESLPEWRGQFLSYKELKRRVNAVPSPSLAAAATAEAEFLALLDAEVDKFNAFFLEQEEEFIIRQRELQERIEWAAAAKAAAPEVEHAAEIARLRREVVDFHGEMVLLLNYSSINYTGLAKILKKYDKRTGGVLRLPVIANVLQQPFFTTELISKLVKDCEAMMEAVFPLPPQQLVERKALAVAEQSIFRNTVAALLTMQEVRSGSSTYGHFSMPPMAPMADSDWLLQSFQPPSPLIPT</sequence>
<evidence type="ECO:0000313" key="2">
    <source>
        <dbReference type="EMBL" id="KAK1649579.1"/>
    </source>
</evidence>
<dbReference type="InterPro" id="IPR004331">
    <property type="entry name" value="SPX_dom"/>
</dbReference>
<keyword evidence="3" id="KW-1185">Reference proteome</keyword>
<dbReference type="PANTHER" id="PTHR45978">
    <property type="entry name" value="SPX DOMAIN-CONTAINING PROTEIN 3"/>
    <property type="match status" value="1"/>
</dbReference>
<dbReference type="Proteomes" id="UP001231189">
    <property type="component" value="Unassembled WGS sequence"/>
</dbReference>
<reference evidence="2" key="1">
    <citation type="submission" date="2023-07" db="EMBL/GenBank/DDBJ databases">
        <title>A chromosome-level genome assembly of Lolium multiflorum.</title>
        <authorList>
            <person name="Chen Y."/>
            <person name="Copetti D."/>
            <person name="Kolliker R."/>
            <person name="Studer B."/>
        </authorList>
    </citation>
    <scope>NUCLEOTIDE SEQUENCE</scope>
    <source>
        <strain evidence="2">02402/16</strain>
        <tissue evidence="2">Leaf</tissue>
    </source>
</reference>
<evidence type="ECO:0000313" key="3">
    <source>
        <dbReference type="Proteomes" id="UP001231189"/>
    </source>
</evidence>
<protein>
    <recommendedName>
        <fullName evidence="1">SPX domain-containing protein</fullName>
    </recommendedName>
</protein>
<dbReference type="Pfam" id="PF03105">
    <property type="entry name" value="SPX"/>
    <property type="match status" value="2"/>
</dbReference>
<dbReference type="GO" id="GO:0016036">
    <property type="term" value="P:cellular response to phosphate starvation"/>
    <property type="evidence" value="ECO:0007669"/>
    <property type="project" value="InterPro"/>
</dbReference>
<organism evidence="2 3">
    <name type="scientific">Lolium multiflorum</name>
    <name type="common">Italian ryegrass</name>
    <name type="synonym">Lolium perenne subsp. multiflorum</name>
    <dbReference type="NCBI Taxonomy" id="4521"/>
    <lineage>
        <taxon>Eukaryota</taxon>
        <taxon>Viridiplantae</taxon>
        <taxon>Streptophyta</taxon>
        <taxon>Embryophyta</taxon>
        <taxon>Tracheophyta</taxon>
        <taxon>Spermatophyta</taxon>
        <taxon>Magnoliopsida</taxon>
        <taxon>Liliopsida</taxon>
        <taxon>Poales</taxon>
        <taxon>Poaceae</taxon>
        <taxon>BOP clade</taxon>
        <taxon>Pooideae</taxon>
        <taxon>Poodae</taxon>
        <taxon>Poeae</taxon>
        <taxon>Poeae Chloroplast Group 2 (Poeae type)</taxon>
        <taxon>Loliodinae</taxon>
        <taxon>Loliinae</taxon>
        <taxon>Lolium</taxon>
    </lineage>
</organism>
<accession>A0AAD8WCY0</accession>
<gene>
    <name evidence="2" type="ORF">QYE76_067384</name>
</gene>
<dbReference type="CDD" id="cd14481">
    <property type="entry name" value="SPX_AtSPX1_like"/>
    <property type="match status" value="1"/>
</dbReference>